<dbReference type="InterPro" id="IPR007427">
    <property type="entry name" value="DUF475"/>
</dbReference>
<feature type="transmembrane region" description="Helical" evidence="1">
    <location>
        <begin position="100"/>
        <end position="126"/>
    </location>
</feature>
<evidence type="ECO:0000313" key="2">
    <source>
        <dbReference type="EMBL" id="QKG71441.1"/>
    </source>
</evidence>
<evidence type="ECO:0000256" key="1">
    <source>
        <dbReference type="SAM" id="Phobius"/>
    </source>
</evidence>
<feature type="transmembrane region" description="Helical" evidence="1">
    <location>
        <begin position="322"/>
        <end position="341"/>
    </location>
</feature>
<evidence type="ECO:0000313" key="3">
    <source>
        <dbReference type="Proteomes" id="UP000504693"/>
    </source>
</evidence>
<dbReference type="AlphaFoldDB" id="A0A7D4BAA1"/>
<dbReference type="Proteomes" id="UP000504693">
    <property type="component" value="Chromosome"/>
</dbReference>
<reference evidence="2 3" key="1">
    <citation type="submission" date="2020-05" db="EMBL/GenBank/DDBJ databases">
        <title>Erythrobacter mangrovi sp. nov., isolated from rhizosphere soil of mangrove plant (Kandelia candel).</title>
        <authorList>
            <person name="Ye Y.H."/>
        </authorList>
    </citation>
    <scope>NUCLEOTIDE SEQUENCE [LARGE SCALE GENOMIC DNA]</scope>
    <source>
        <strain evidence="2 3">EB310</strain>
    </source>
</reference>
<feature type="transmembrane region" description="Helical" evidence="1">
    <location>
        <begin position="347"/>
        <end position="366"/>
    </location>
</feature>
<accession>A0A7D4BAA1</accession>
<dbReference type="NCBIfam" id="NF010620">
    <property type="entry name" value="PRK14013.2-6"/>
    <property type="match status" value="1"/>
</dbReference>
<name>A0A7D4BAA1_9SPHN</name>
<feature type="transmembrane region" description="Helical" evidence="1">
    <location>
        <begin position="29"/>
        <end position="51"/>
    </location>
</feature>
<dbReference type="PANTHER" id="PTHR30238:SF4">
    <property type="entry name" value="SLL1022 PROTEIN"/>
    <property type="match status" value="1"/>
</dbReference>
<dbReference type="Pfam" id="PF04332">
    <property type="entry name" value="DUF475"/>
    <property type="match status" value="1"/>
</dbReference>
<sequence>MPRKCAIEASPAPTRPTSPRTEPIVATLVRYYGFAIIFTLACLGLAAWYGWESTGSIGGTASLLWIVLVLSVLEISLSFDNAVVNASVLKEMDEVWQRRFLTWGIAFAVFGMRVVFPLAIVAIAAGLGPIETINLSLNRPDEYERIVSSAHVGIAGFGGAFLTMVGLKFFFDLEKDIHWIRWIEEQLSKFAALPAAEIAVLLLALWGISEMLPPEEALTFLIAGILGLVTFIAVEGLNALLELKEEAHRLQGAVVRSGLGGFLYLNVLDASFSFDGVIGAFALSNNMIVIALGLSIGAMFVRSMTIHLVRKGTLAAYRFLEHGAFWAIIVLGMIMLLSAKFHISETVTGLIGAVLIGLSLAWSVLYNRQHPDEASELGG</sequence>
<protein>
    <submittedName>
        <fullName evidence="2">DUF475 domain-containing protein</fullName>
    </submittedName>
</protein>
<feature type="transmembrane region" description="Helical" evidence="1">
    <location>
        <begin position="253"/>
        <end position="272"/>
    </location>
</feature>
<gene>
    <name evidence="2" type="ORF">HQR01_08730</name>
</gene>
<feature type="transmembrane region" description="Helical" evidence="1">
    <location>
        <begin position="146"/>
        <end position="170"/>
    </location>
</feature>
<dbReference type="NCBIfam" id="NF010613">
    <property type="entry name" value="PRK14013.1-3"/>
    <property type="match status" value="1"/>
</dbReference>
<proteinExistence type="predicted"/>
<feature type="transmembrane region" description="Helical" evidence="1">
    <location>
        <begin position="278"/>
        <end position="301"/>
    </location>
</feature>
<feature type="transmembrane region" description="Helical" evidence="1">
    <location>
        <begin position="190"/>
        <end position="208"/>
    </location>
</feature>
<feature type="transmembrane region" description="Helical" evidence="1">
    <location>
        <begin position="220"/>
        <end position="241"/>
    </location>
</feature>
<dbReference type="EMBL" id="CP053921">
    <property type="protein sequence ID" value="QKG71441.1"/>
    <property type="molecule type" value="Genomic_DNA"/>
</dbReference>
<dbReference type="PANTHER" id="PTHR30238">
    <property type="entry name" value="MEMBRANE BOUND PREDICTED REDOX MODULATOR"/>
    <property type="match status" value="1"/>
</dbReference>
<feature type="transmembrane region" description="Helical" evidence="1">
    <location>
        <begin position="57"/>
        <end position="79"/>
    </location>
</feature>
<keyword evidence="1" id="KW-0812">Transmembrane</keyword>
<organism evidence="2 3">
    <name type="scientific">Erythrobacter mangrovi</name>
    <dbReference type="NCBI Taxonomy" id="2739433"/>
    <lineage>
        <taxon>Bacteria</taxon>
        <taxon>Pseudomonadati</taxon>
        <taxon>Pseudomonadota</taxon>
        <taxon>Alphaproteobacteria</taxon>
        <taxon>Sphingomonadales</taxon>
        <taxon>Erythrobacteraceae</taxon>
        <taxon>Erythrobacter/Porphyrobacter group</taxon>
        <taxon>Erythrobacter</taxon>
    </lineage>
</organism>
<dbReference type="KEGG" id="emv:HQR01_08730"/>
<keyword evidence="1" id="KW-0472">Membrane</keyword>
<keyword evidence="3" id="KW-1185">Reference proteome</keyword>
<keyword evidence="1" id="KW-1133">Transmembrane helix</keyword>